<proteinExistence type="predicted"/>
<keyword evidence="7" id="KW-1185">Reference proteome</keyword>
<evidence type="ECO:0000256" key="4">
    <source>
        <dbReference type="ARBA" id="ARBA00022840"/>
    </source>
</evidence>
<evidence type="ECO:0000256" key="3">
    <source>
        <dbReference type="ARBA" id="ARBA00022806"/>
    </source>
</evidence>
<dbReference type="Proteomes" id="UP000283090">
    <property type="component" value="Unassembled WGS sequence"/>
</dbReference>
<dbReference type="PANTHER" id="PTHR43788:SF8">
    <property type="entry name" value="DNA-BINDING PROTEIN SMUBP-2"/>
    <property type="match status" value="1"/>
</dbReference>
<name>A0A437A043_ARTFL</name>
<dbReference type="VEuPathDB" id="FungiDB:DFL_006349"/>
<dbReference type="InterPro" id="IPR041679">
    <property type="entry name" value="DNA2/NAM7-like_C"/>
</dbReference>
<sequence>MLRAAEGGTPELRIEDLAVTFMYNAQVKLLEELGKTRLNRLGGIKIGTVDGFQGSERDYVIVDLMRSNPQRNLGFLSDERRLNVAFSRGRKKTIIVGDLTMYSESAKFGNFAFCEPLYRIALYCSRYRTDRVKLAYSTL</sequence>
<evidence type="ECO:0000313" key="7">
    <source>
        <dbReference type="Proteomes" id="UP000283090"/>
    </source>
</evidence>
<keyword evidence="4" id="KW-0067">ATP-binding</keyword>
<dbReference type="GO" id="GO:0016787">
    <property type="term" value="F:hydrolase activity"/>
    <property type="evidence" value="ECO:0007669"/>
    <property type="project" value="UniProtKB-KW"/>
</dbReference>
<dbReference type="CDD" id="cd18808">
    <property type="entry name" value="SF1_C_Upf1"/>
    <property type="match status" value="1"/>
</dbReference>
<evidence type="ECO:0000313" key="6">
    <source>
        <dbReference type="EMBL" id="RVD84608.1"/>
    </source>
</evidence>
<dbReference type="Pfam" id="PF13087">
    <property type="entry name" value="AAA_12"/>
    <property type="match status" value="1"/>
</dbReference>
<keyword evidence="3" id="KW-0347">Helicase</keyword>
<evidence type="ECO:0000256" key="1">
    <source>
        <dbReference type="ARBA" id="ARBA00022741"/>
    </source>
</evidence>
<organism evidence="6 7">
    <name type="scientific">Arthrobotrys flagrans</name>
    <name type="common">Nematode-trapping fungus</name>
    <name type="synonym">Trichothecium flagrans</name>
    <dbReference type="NCBI Taxonomy" id="97331"/>
    <lineage>
        <taxon>Eukaryota</taxon>
        <taxon>Fungi</taxon>
        <taxon>Dikarya</taxon>
        <taxon>Ascomycota</taxon>
        <taxon>Pezizomycotina</taxon>
        <taxon>Orbiliomycetes</taxon>
        <taxon>Orbiliales</taxon>
        <taxon>Orbiliaceae</taxon>
        <taxon>Arthrobotrys</taxon>
    </lineage>
</organism>
<evidence type="ECO:0000259" key="5">
    <source>
        <dbReference type="Pfam" id="PF13087"/>
    </source>
</evidence>
<comment type="caution">
    <text evidence="6">The sequence shown here is derived from an EMBL/GenBank/DDBJ whole genome shotgun (WGS) entry which is preliminary data.</text>
</comment>
<dbReference type="EMBL" id="SAEB01000007">
    <property type="protein sequence ID" value="RVD84608.1"/>
    <property type="molecule type" value="Genomic_DNA"/>
</dbReference>
<keyword evidence="2" id="KW-0378">Hydrolase</keyword>
<dbReference type="OrthoDB" id="6513042at2759"/>
<dbReference type="InterPro" id="IPR050534">
    <property type="entry name" value="Coronavir_polyprotein_1ab"/>
</dbReference>
<dbReference type="InterPro" id="IPR027417">
    <property type="entry name" value="P-loop_NTPase"/>
</dbReference>
<dbReference type="RefSeq" id="XP_067490152.1">
    <property type="nucleotide sequence ID" value="XM_067635754.1"/>
</dbReference>
<dbReference type="InterPro" id="IPR047187">
    <property type="entry name" value="SF1_C_Upf1"/>
</dbReference>
<dbReference type="Gene3D" id="3.40.50.300">
    <property type="entry name" value="P-loop containing nucleotide triphosphate hydrolases"/>
    <property type="match status" value="1"/>
</dbReference>
<accession>A0A437A043</accession>
<reference evidence="6 7" key="1">
    <citation type="submission" date="2019-01" db="EMBL/GenBank/DDBJ databases">
        <title>Intercellular communication is required for trap formation in the nematode-trapping fungus Duddingtonia flagrans.</title>
        <authorList>
            <person name="Youssar L."/>
            <person name="Wernet V."/>
            <person name="Hensel N."/>
            <person name="Hildebrandt H.-G."/>
            <person name="Fischer R."/>
        </authorList>
    </citation>
    <scope>NUCLEOTIDE SEQUENCE [LARGE SCALE GENOMIC DNA]</scope>
    <source>
        <strain evidence="6 7">CBS H-5679</strain>
    </source>
</reference>
<dbReference type="GO" id="GO:0043139">
    <property type="term" value="F:5'-3' DNA helicase activity"/>
    <property type="evidence" value="ECO:0007669"/>
    <property type="project" value="TreeGrafter"/>
</dbReference>
<dbReference type="PANTHER" id="PTHR43788">
    <property type="entry name" value="DNA2/NAM7 HELICASE FAMILY MEMBER"/>
    <property type="match status" value="1"/>
</dbReference>
<dbReference type="GeneID" id="93588660"/>
<protein>
    <recommendedName>
        <fullName evidence="5">DNA2/NAM7 helicase-like C-terminal domain-containing protein</fullName>
    </recommendedName>
</protein>
<evidence type="ECO:0000256" key="2">
    <source>
        <dbReference type="ARBA" id="ARBA00022801"/>
    </source>
</evidence>
<keyword evidence="1" id="KW-0547">Nucleotide-binding</keyword>
<feature type="domain" description="DNA2/NAM7 helicase-like C-terminal" evidence="5">
    <location>
        <begin position="15"/>
        <end position="98"/>
    </location>
</feature>
<dbReference type="AlphaFoldDB" id="A0A437A043"/>
<gene>
    <name evidence="6" type="ORF">DFL_006349</name>
</gene>
<dbReference type="SUPFAM" id="SSF52540">
    <property type="entry name" value="P-loop containing nucleoside triphosphate hydrolases"/>
    <property type="match status" value="1"/>
</dbReference>
<dbReference type="GO" id="GO:0005524">
    <property type="term" value="F:ATP binding"/>
    <property type="evidence" value="ECO:0007669"/>
    <property type="project" value="UniProtKB-KW"/>
</dbReference>